<organism evidence="1 9">
    <name type="scientific">Phytophthora fragariae</name>
    <dbReference type="NCBI Taxonomy" id="53985"/>
    <lineage>
        <taxon>Eukaryota</taxon>
        <taxon>Sar</taxon>
        <taxon>Stramenopiles</taxon>
        <taxon>Oomycota</taxon>
        <taxon>Peronosporomycetes</taxon>
        <taxon>Peronosporales</taxon>
        <taxon>Peronosporaceae</taxon>
        <taxon>Phytophthora</taxon>
    </lineage>
</organism>
<evidence type="ECO:0000313" key="3">
    <source>
        <dbReference type="EMBL" id="KAE9106445.1"/>
    </source>
</evidence>
<gene>
    <name evidence="8" type="ORF">PF001_g16565</name>
    <name evidence="7" type="ORF">PF002_g14783</name>
    <name evidence="6" type="ORF">PF004_g12574</name>
    <name evidence="5" type="ORF">PF005_g13536</name>
    <name evidence="4" type="ORF">PF006_g16089</name>
    <name evidence="3" type="ORF">PF007_g13389</name>
    <name evidence="1" type="ORF">PF009_g14746</name>
    <name evidence="2" type="ORF">PF010_g16688</name>
</gene>
<dbReference type="Proteomes" id="UP000476176">
    <property type="component" value="Unassembled WGS sequence"/>
</dbReference>
<evidence type="ECO:0000313" key="13">
    <source>
        <dbReference type="Proteomes" id="UP000440732"/>
    </source>
</evidence>
<dbReference type="EMBL" id="QXGA01001100">
    <property type="protein sequence ID" value="KAE9129177.1"/>
    <property type="molecule type" value="Genomic_DNA"/>
</dbReference>
<evidence type="ECO:0000313" key="4">
    <source>
        <dbReference type="EMBL" id="KAE9129177.1"/>
    </source>
</evidence>
<dbReference type="Proteomes" id="UP000433483">
    <property type="component" value="Unassembled WGS sequence"/>
</dbReference>
<dbReference type="AlphaFoldDB" id="A0A6A3EP03"/>
<evidence type="ECO:0000313" key="10">
    <source>
        <dbReference type="Proteomes" id="UP000433483"/>
    </source>
</evidence>
<dbReference type="EMBL" id="QXFZ01000736">
    <property type="protein sequence ID" value="KAE9106445.1"/>
    <property type="molecule type" value="Genomic_DNA"/>
</dbReference>
<evidence type="ECO:0000313" key="11">
    <source>
        <dbReference type="Proteomes" id="UP000437068"/>
    </source>
</evidence>
<evidence type="ECO:0000313" key="1">
    <source>
        <dbReference type="EMBL" id="KAE8935294.1"/>
    </source>
</evidence>
<dbReference type="Proteomes" id="UP000440732">
    <property type="component" value="Unassembled WGS sequence"/>
</dbReference>
<dbReference type="Proteomes" id="UP000437068">
    <property type="component" value="Unassembled WGS sequence"/>
</dbReference>
<evidence type="ECO:0000313" key="5">
    <source>
        <dbReference type="EMBL" id="KAE9205107.1"/>
    </source>
</evidence>
<dbReference type="EMBL" id="QXGE01001146">
    <property type="protein sequence ID" value="KAE9297066.1"/>
    <property type="molecule type" value="Genomic_DNA"/>
</dbReference>
<name>A0A6A3EP03_9STRA</name>
<dbReference type="EMBL" id="QXGB01000755">
    <property type="protein sequence ID" value="KAE9205107.1"/>
    <property type="molecule type" value="Genomic_DNA"/>
</dbReference>
<accession>A0A6A3EP03</accession>
<dbReference type="EMBL" id="QXGF01000819">
    <property type="protein sequence ID" value="KAE8935294.1"/>
    <property type="molecule type" value="Genomic_DNA"/>
</dbReference>
<dbReference type="Proteomes" id="UP000488956">
    <property type="component" value="Unassembled WGS sequence"/>
</dbReference>
<protein>
    <submittedName>
        <fullName evidence="1">Uncharacterized protein</fullName>
    </submittedName>
</protein>
<comment type="caution">
    <text evidence="1">The sequence shown here is derived from an EMBL/GenBank/DDBJ whole genome shotgun (WGS) entry which is preliminary data.</text>
</comment>
<evidence type="ECO:0000313" key="2">
    <source>
        <dbReference type="EMBL" id="KAE9095473.1"/>
    </source>
</evidence>
<evidence type="ECO:0000313" key="8">
    <source>
        <dbReference type="EMBL" id="KAE9297066.1"/>
    </source>
</evidence>
<evidence type="ECO:0000313" key="12">
    <source>
        <dbReference type="Proteomes" id="UP000440367"/>
    </source>
</evidence>
<proteinExistence type="predicted"/>
<dbReference type="EMBL" id="QXGD01000801">
    <property type="protein sequence ID" value="KAE9224130.1"/>
    <property type="molecule type" value="Genomic_DNA"/>
</dbReference>
<dbReference type="EMBL" id="QXGC01000724">
    <property type="protein sequence ID" value="KAE9223228.1"/>
    <property type="molecule type" value="Genomic_DNA"/>
</dbReference>
<dbReference type="Proteomes" id="UP000429523">
    <property type="component" value="Unassembled WGS sequence"/>
</dbReference>
<keyword evidence="10" id="KW-1185">Reference proteome</keyword>
<dbReference type="Proteomes" id="UP000440367">
    <property type="component" value="Unassembled WGS sequence"/>
</dbReference>
<reference evidence="9 10" key="1">
    <citation type="submission" date="2018-08" db="EMBL/GenBank/DDBJ databases">
        <title>Genomic investigation of the strawberry pathogen Phytophthora fragariae indicates pathogenicity is determined by transcriptional variation in three key races.</title>
        <authorList>
            <person name="Adams T.M."/>
            <person name="Armitage A.D."/>
            <person name="Sobczyk M.K."/>
            <person name="Bates H.J."/>
            <person name="Dunwell J.M."/>
            <person name="Nellist C.F."/>
            <person name="Harrison R.J."/>
        </authorList>
    </citation>
    <scope>NUCLEOTIDE SEQUENCE [LARGE SCALE GENOMIC DNA]</scope>
    <source>
        <strain evidence="8 11">A4</strain>
        <strain evidence="7 12">BC-1</strain>
        <strain evidence="6 15">BC-23</strain>
        <strain evidence="5 10">NOV-27</strain>
        <strain evidence="4 13">NOV-5</strain>
        <strain evidence="3 14">NOV-71</strain>
        <strain evidence="1 9">NOV-9</strain>
        <strain evidence="2 16">ONT-3</strain>
    </source>
</reference>
<sequence>MSMTKSDKFTRIEASVAAVSLVVLPDEGKELRPSWLVASDTSKDA</sequence>
<evidence type="ECO:0000313" key="7">
    <source>
        <dbReference type="EMBL" id="KAE9224130.1"/>
    </source>
</evidence>
<dbReference type="EMBL" id="QXFX01001159">
    <property type="protein sequence ID" value="KAE9095473.1"/>
    <property type="molecule type" value="Genomic_DNA"/>
</dbReference>
<evidence type="ECO:0000313" key="9">
    <source>
        <dbReference type="Proteomes" id="UP000429523"/>
    </source>
</evidence>
<evidence type="ECO:0000313" key="16">
    <source>
        <dbReference type="Proteomes" id="UP000488956"/>
    </source>
</evidence>
<evidence type="ECO:0000313" key="6">
    <source>
        <dbReference type="EMBL" id="KAE9223228.1"/>
    </source>
</evidence>
<dbReference type="Proteomes" id="UP000441208">
    <property type="component" value="Unassembled WGS sequence"/>
</dbReference>
<evidence type="ECO:0000313" key="15">
    <source>
        <dbReference type="Proteomes" id="UP000476176"/>
    </source>
</evidence>
<evidence type="ECO:0000313" key="14">
    <source>
        <dbReference type="Proteomes" id="UP000441208"/>
    </source>
</evidence>